<dbReference type="EMBL" id="NCEB01000021">
    <property type="protein sequence ID" value="OYX32605.1"/>
    <property type="molecule type" value="Genomic_DNA"/>
</dbReference>
<reference evidence="3 4" key="1">
    <citation type="submission" date="2017-03" db="EMBL/GenBank/DDBJ databases">
        <title>Lifting the veil on microbial sulfur biogeochemistry in mining wastewaters.</title>
        <authorList>
            <person name="Kantor R.S."/>
            <person name="Colenbrander Nelson T."/>
            <person name="Marshall S."/>
            <person name="Bennett D."/>
            <person name="Apte S."/>
            <person name="Camacho D."/>
            <person name="Thomas B.C."/>
            <person name="Warren L.A."/>
            <person name="Banfield J.F."/>
        </authorList>
    </citation>
    <scope>NUCLEOTIDE SEQUENCE [LARGE SCALE GENOMIC DNA]</scope>
    <source>
        <strain evidence="3">32-69-9</strain>
    </source>
</reference>
<feature type="region of interest" description="Disordered" evidence="1">
    <location>
        <begin position="47"/>
        <end position="76"/>
    </location>
</feature>
<dbReference type="AlphaFoldDB" id="A0A258FJ83"/>
<name>A0A258FJ83_9CAUL</name>
<protein>
    <submittedName>
        <fullName evidence="3">Uncharacterized protein</fullName>
    </submittedName>
</protein>
<accession>A0A258FJ83</accession>
<comment type="caution">
    <text evidence="3">The sequence shown here is derived from an EMBL/GenBank/DDBJ whole genome shotgun (WGS) entry which is preliminary data.</text>
</comment>
<evidence type="ECO:0000313" key="3">
    <source>
        <dbReference type="EMBL" id="OYX32605.1"/>
    </source>
</evidence>
<keyword evidence="2" id="KW-0812">Transmembrane</keyword>
<evidence type="ECO:0000256" key="2">
    <source>
        <dbReference type="SAM" id="Phobius"/>
    </source>
</evidence>
<gene>
    <name evidence="3" type="ORF">B7Z01_10595</name>
</gene>
<feature type="transmembrane region" description="Helical" evidence="2">
    <location>
        <begin position="12"/>
        <end position="39"/>
    </location>
</feature>
<proteinExistence type="predicted"/>
<sequence length="76" mass="8365">MTLPRGLRTPKRVAFAIPILAITLAAIMVIGFALAHLLVKGNPSPEELHARQAAKGMEVKDREPYGLEDFTEPQEK</sequence>
<dbReference type="Proteomes" id="UP000215595">
    <property type="component" value="Unassembled WGS sequence"/>
</dbReference>
<organism evidence="3 4">
    <name type="scientific">Brevundimonas subvibrioides</name>
    <dbReference type="NCBI Taxonomy" id="74313"/>
    <lineage>
        <taxon>Bacteria</taxon>
        <taxon>Pseudomonadati</taxon>
        <taxon>Pseudomonadota</taxon>
        <taxon>Alphaproteobacteria</taxon>
        <taxon>Caulobacterales</taxon>
        <taxon>Caulobacteraceae</taxon>
        <taxon>Brevundimonas</taxon>
    </lineage>
</organism>
<keyword evidence="2" id="KW-0472">Membrane</keyword>
<keyword evidence="2" id="KW-1133">Transmembrane helix</keyword>
<evidence type="ECO:0000256" key="1">
    <source>
        <dbReference type="SAM" id="MobiDB-lite"/>
    </source>
</evidence>
<evidence type="ECO:0000313" key="4">
    <source>
        <dbReference type="Proteomes" id="UP000215595"/>
    </source>
</evidence>